<dbReference type="EMBL" id="CAAALY010067792">
    <property type="protein sequence ID" value="VEL24449.1"/>
    <property type="molecule type" value="Genomic_DNA"/>
</dbReference>
<gene>
    <name evidence="5" type="ORF">PXEA_LOCUS17889</name>
</gene>
<evidence type="ECO:0000256" key="1">
    <source>
        <dbReference type="ARBA" id="ARBA00022553"/>
    </source>
</evidence>
<dbReference type="InterPro" id="IPR026947">
    <property type="entry name" value="UBN_middle_dom"/>
</dbReference>
<dbReference type="Proteomes" id="UP000784294">
    <property type="component" value="Unassembled WGS sequence"/>
</dbReference>
<keyword evidence="6" id="KW-1185">Reference proteome</keyword>
<feature type="domain" description="Ubinuclein middle" evidence="4">
    <location>
        <begin position="250"/>
        <end position="362"/>
    </location>
</feature>
<comment type="caution">
    <text evidence="5">The sequence shown here is derived from an EMBL/GenBank/DDBJ whole genome shotgun (WGS) entry which is preliminary data.</text>
</comment>
<feature type="region of interest" description="Disordered" evidence="2">
    <location>
        <begin position="211"/>
        <end position="238"/>
    </location>
</feature>
<evidence type="ECO:0008006" key="7">
    <source>
        <dbReference type="Google" id="ProtNLM"/>
    </source>
</evidence>
<evidence type="ECO:0000256" key="2">
    <source>
        <dbReference type="SAM" id="MobiDB-lite"/>
    </source>
</evidence>
<protein>
    <recommendedName>
        <fullName evidence="7">Ubinuclein middle domain-containing protein</fullName>
    </recommendedName>
</protein>
<dbReference type="Pfam" id="PF14075">
    <property type="entry name" value="UBN_AB"/>
    <property type="match status" value="1"/>
</dbReference>
<dbReference type="InterPro" id="IPR014840">
    <property type="entry name" value="HRD"/>
</dbReference>
<accession>A0A3S5BYF7</accession>
<feature type="domain" description="Hpc2-related" evidence="3">
    <location>
        <begin position="78"/>
        <end position="129"/>
    </location>
</feature>
<dbReference type="GO" id="GO:0006325">
    <property type="term" value="P:chromatin organization"/>
    <property type="evidence" value="ECO:0007669"/>
    <property type="project" value="TreeGrafter"/>
</dbReference>
<reference evidence="5" key="1">
    <citation type="submission" date="2018-11" db="EMBL/GenBank/DDBJ databases">
        <authorList>
            <consortium name="Pathogen Informatics"/>
        </authorList>
    </citation>
    <scope>NUCLEOTIDE SEQUENCE</scope>
</reference>
<dbReference type="Pfam" id="PF08729">
    <property type="entry name" value="HUN"/>
    <property type="match status" value="1"/>
</dbReference>
<evidence type="ECO:0000313" key="6">
    <source>
        <dbReference type="Proteomes" id="UP000784294"/>
    </source>
</evidence>
<evidence type="ECO:0000259" key="3">
    <source>
        <dbReference type="Pfam" id="PF08729"/>
    </source>
</evidence>
<dbReference type="AlphaFoldDB" id="A0A3S5BYF7"/>
<dbReference type="PANTHER" id="PTHR21669">
    <property type="entry name" value="CAPZ-INTERACTING PROTEIN AND RELATED PROTEINS"/>
    <property type="match status" value="1"/>
</dbReference>
<proteinExistence type="predicted"/>
<evidence type="ECO:0000259" key="4">
    <source>
        <dbReference type="Pfam" id="PF14075"/>
    </source>
</evidence>
<dbReference type="GO" id="GO:0005634">
    <property type="term" value="C:nucleus"/>
    <property type="evidence" value="ECO:0007669"/>
    <property type="project" value="TreeGrafter"/>
</dbReference>
<evidence type="ECO:0000313" key="5">
    <source>
        <dbReference type="EMBL" id="VEL24449.1"/>
    </source>
</evidence>
<keyword evidence="1" id="KW-0597">Phosphoprotein</keyword>
<sequence>MSITHFRFSNMAAIICRCPARWPTPRAPVRYPRSNRPSLPRDSLHDIDQHEQHKLEDIAKSFEKKYGTIITVNKKGNKNRVRIDDFVDPGDGYDSQDSFIDDSDAADIYVAPNVTTRIGGFYVHEGPLEGLEDNEAIIEPPSGKKIKLTESSIPKQHLKRDKSKQLIEKAVKCLSSAKKAPDESKRRCIDSASTGSEMTILIDDDAAESSASVNRSKETISDISTSDTPKSKSAEFIDPEDAPLPVRLPDIVLTSVKDLIKNYQHGGVTRRIYGKEFDVRILKLEEYIVQNSLTKLTRSAIYRHLTAMLHFKQKYLFRRLRKLKESSDESKMAPLLVALKSAVEEAVSPLLEAYSRDMLLHQDRLKLWITE</sequence>
<organism evidence="5 6">
    <name type="scientific">Protopolystoma xenopodis</name>
    <dbReference type="NCBI Taxonomy" id="117903"/>
    <lineage>
        <taxon>Eukaryota</taxon>
        <taxon>Metazoa</taxon>
        <taxon>Spiralia</taxon>
        <taxon>Lophotrochozoa</taxon>
        <taxon>Platyhelminthes</taxon>
        <taxon>Monogenea</taxon>
        <taxon>Polyopisthocotylea</taxon>
        <taxon>Polystomatidea</taxon>
        <taxon>Polystomatidae</taxon>
        <taxon>Protopolystoma</taxon>
    </lineage>
</organism>
<dbReference type="PANTHER" id="PTHR21669:SF28">
    <property type="entry name" value="YEMANUCLEIN"/>
    <property type="match status" value="1"/>
</dbReference>
<name>A0A3S5BYF7_9PLAT</name>
<dbReference type="OrthoDB" id="68076at2759"/>